<keyword evidence="1" id="KW-0175">Coiled coil</keyword>
<feature type="compositionally biased region" description="Polar residues" evidence="2">
    <location>
        <begin position="406"/>
        <end position="416"/>
    </location>
</feature>
<dbReference type="AlphaFoldDB" id="A0A6M3J137"/>
<name>A0A6M3J137_9ZZZZ</name>
<sequence>MRTILEILLMLLSAMNIFSKTDAPDTPEARIHKEYLERIGKGKKTDPPPPAEPPEKKNPLENLIPGKTNEPPPEADKTEEEMRKKFWSEHFGDQPIETVKQSLGKLSEYEKEMQRLKEFESKYGDLEKKHTEMQQQVHFTNDRLFRLDKLYAQNPTEAEIVERVIHNGASPMDILMAEFMIKNPEFKDKPDEAKQLIISKGGYDIDYEDEDTDDDELNEKAKIINKRRKEKIEANMKFDSIQAKKEILKKLESIELPKKMTAEEIKAAETKKINDLKKSKDNLVEKWKEPFAKTINSTLEPENVSVEFKNETFEINGKQIKIPDGKFDFDFKIPDSELQDIGKVVVQIIDMNNYDPTPENIGNIVSLARNSYFLSPDGKKEIVRQVARKLAIARSMTDDEYKNFIHNPSTARNNATPPGIGGNVSKREASLEKAAKALGG</sequence>
<evidence type="ECO:0000313" key="3">
    <source>
        <dbReference type="EMBL" id="QJA63579.1"/>
    </source>
</evidence>
<evidence type="ECO:0000256" key="1">
    <source>
        <dbReference type="SAM" id="Coils"/>
    </source>
</evidence>
<protein>
    <submittedName>
        <fullName evidence="3">Uncharacterized protein</fullName>
    </submittedName>
</protein>
<evidence type="ECO:0000256" key="2">
    <source>
        <dbReference type="SAM" id="MobiDB-lite"/>
    </source>
</evidence>
<dbReference type="EMBL" id="MT142517">
    <property type="protein sequence ID" value="QJA83765.1"/>
    <property type="molecule type" value="Genomic_DNA"/>
</dbReference>
<proteinExistence type="predicted"/>
<reference evidence="3" key="1">
    <citation type="submission" date="2020-03" db="EMBL/GenBank/DDBJ databases">
        <title>The deep terrestrial virosphere.</title>
        <authorList>
            <person name="Holmfeldt K."/>
            <person name="Nilsson E."/>
            <person name="Simone D."/>
            <person name="Lopez-Fernandez M."/>
            <person name="Wu X."/>
            <person name="de Brujin I."/>
            <person name="Lundin D."/>
            <person name="Andersson A."/>
            <person name="Bertilsson S."/>
            <person name="Dopson M."/>
        </authorList>
    </citation>
    <scope>NUCLEOTIDE SEQUENCE</scope>
    <source>
        <strain evidence="4">MM415A00253</strain>
        <strain evidence="3">MM415B00618</strain>
    </source>
</reference>
<organism evidence="3">
    <name type="scientific">viral metagenome</name>
    <dbReference type="NCBI Taxonomy" id="1070528"/>
    <lineage>
        <taxon>unclassified sequences</taxon>
        <taxon>metagenomes</taxon>
        <taxon>organismal metagenomes</taxon>
    </lineage>
</organism>
<feature type="region of interest" description="Disordered" evidence="2">
    <location>
        <begin position="406"/>
        <end position="440"/>
    </location>
</feature>
<feature type="compositionally biased region" description="Basic and acidic residues" evidence="2">
    <location>
        <begin position="425"/>
        <end position="440"/>
    </location>
</feature>
<feature type="compositionally biased region" description="Basic and acidic residues" evidence="2">
    <location>
        <begin position="37"/>
        <end position="46"/>
    </location>
</feature>
<feature type="region of interest" description="Disordered" evidence="2">
    <location>
        <begin position="37"/>
        <end position="80"/>
    </location>
</feature>
<evidence type="ECO:0000313" key="4">
    <source>
        <dbReference type="EMBL" id="QJA83765.1"/>
    </source>
</evidence>
<feature type="coiled-coil region" evidence="1">
    <location>
        <begin position="99"/>
        <end position="136"/>
    </location>
</feature>
<dbReference type="EMBL" id="MT141500">
    <property type="protein sequence ID" value="QJA63579.1"/>
    <property type="molecule type" value="Genomic_DNA"/>
</dbReference>
<accession>A0A6M3J137</accession>
<gene>
    <name evidence="4" type="ORF">MM415A00253_0013</name>
    <name evidence="3" type="ORF">MM415B00618_0006</name>
</gene>